<comment type="subcellular location">
    <subcellularLocation>
        <location evidence="1">Nucleus</location>
    </subcellularLocation>
</comment>
<dbReference type="GO" id="GO:0046983">
    <property type="term" value="F:protein dimerization activity"/>
    <property type="evidence" value="ECO:0007669"/>
    <property type="project" value="InterPro"/>
</dbReference>
<dbReference type="Gene3D" id="4.10.280.10">
    <property type="entry name" value="Helix-loop-helix DNA-binding domain"/>
    <property type="match status" value="1"/>
</dbReference>
<evidence type="ECO:0000259" key="6">
    <source>
        <dbReference type="PROSITE" id="PS50888"/>
    </source>
</evidence>
<feature type="domain" description="BHLH" evidence="6">
    <location>
        <begin position="106"/>
        <end position="157"/>
    </location>
</feature>
<evidence type="ECO:0000256" key="4">
    <source>
        <dbReference type="ARBA" id="ARBA00023163"/>
    </source>
</evidence>
<organism evidence="7">
    <name type="scientific">Davidia involucrata</name>
    <name type="common">Dove tree</name>
    <dbReference type="NCBI Taxonomy" id="16924"/>
    <lineage>
        <taxon>Eukaryota</taxon>
        <taxon>Viridiplantae</taxon>
        <taxon>Streptophyta</taxon>
        <taxon>Embryophyta</taxon>
        <taxon>Tracheophyta</taxon>
        <taxon>Spermatophyta</taxon>
        <taxon>Magnoliopsida</taxon>
        <taxon>eudicotyledons</taxon>
        <taxon>Gunneridae</taxon>
        <taxon>Pentapetalae</taxon>
        <taxon>asterids</taxon>
        <taxon>Cornales</taxon>
        <taxon>Nyssaceae</taxon>
        <taxon>Davidia</taxon>
    </lineage>
</organism>
<keyword evidence="5" id="KW-0539">Nucleus</keyword>
<keyword evidence="3" id="KW-0238">DNA-binding</keyword>
<accession>A0A5B6ZWQ9</accession>
<evidence type="ECO:0000256" key="2">
    <source>
        <dbReference type="ARBA" id="ARBA00023015"/>
    </source>
</evidence>
<dbReference type="SUPFAM" id="SSF47459">
    <property type="entry name" value="HLH, helix-loop-helix DNA-binding domain"/>
    <property type="match status" value="1"/>
</dbReference>
<dbReference type="Pfam" id="PF00010">
    <property type="entry name" value="HLH"/>
    <property type="match status" value="1"/>
</dbReference>
<dbReference type="GO" id="GO:0000978">
    <property type="term" value="F:RNA polymerase II cis-regulatory region sequence-specific DNA binding"/>
    <property type="evidence" value="ECO:0007669"/>
    <property type="project" value="TreeGrafter"/>
</dbReference>
<protein>
    <submittedName>
        <fullName evidence="7">Putative transcription factor bHLH71</fullName>
    </submittedName>
</protein>
<dbReference type="GO" id="GO:0005634">
    <property type="term" value="C:nucleus"/>
    <property type="evidence" value="ECO:0007669"/>
    <property type="project" value="UniProtKB-SubCell"/>
</dbReference>
<dbReference type="AlphaFoldDB" id="A0A5B6ZWQ9"/>
<evidence type="ECO:0000313" key="7">
    <source>
        <dbReference type="EMBL" id="MPA48990.1"/>
    </source>
</evidence>
<evidence type="ECO:0000256" key="5">
    <source>
        <dbReference type="ARBA" id="ARBA00023242"/>
    </source>
</evidence>
<dbReference type="PANTHER" id="PTHR11969">
    <property type="entry name" value="MAX DIMERIZATION, MAD"/>
    <property type="match status" value="1"/>
</dbReference>
<dbReference type="PROSITE" id="PS50888">
    <property type="entry name" value="BHLH"/>
    <property type="match status" value="1"/>
</dbReference>
<sequence length="318" mass="35343">MALEALSSNEFLNFIIHDTISATTYSCNDFSETSFLLENADLKPQEFGGGCALDSCSSMSMSKRCRLEGPPEAVDRQQNLTLAAVQGRKKRRRRPKVCKNKEDAETQRMTHITVERNRRKQMNEHLAVLRSLMPESYVQRGDQASIVGGAIEFVKELEHLLQTLEAQKLLLLQEGGNVPIDTTTTTAATVATTTATKLLAPPFAQFFAYPQYTWSQTPNKFTSRSKAAVADIEVTLIETHANLRILSQRSLRQLSKMVAGFQTLHLTILHLNVTTLDPLVLYSISAKVEEGCQLSTADDIAAAVDHMLRIIEEEATLC</sequence>
<dbReference type="GO" id="GO:0000981">
    <property type="term" value="F:DNA-binding transcription factor activity, RNA polymerase II-specific"/>
    <property type="evidence" value="ECO:0007669"/>
    <property type="project" value="TreeGrafter"/>
</dbReference>
<keyword evidence="4" id="KW-0804">Transcription</keyword>
<evidence type="ECO:0000256" key="3">
    <source>
        <dbReference type="ARBA" id="ARBA00023125"/>
    </source>
</evidence>
<dbReference type="InterPro" id="IPR011598">
    <property type="entry name" value="bHLH_dom"/>
</dbReference>
<gene>
    <name evidence="7" type="ORF">Din_018431</name>
</gene>
<dbReference type="InterPro" id="IPR036638">
    <property type="entry name" value="HLH_DNA-bd_sf"/>
</dbReference>
<evidence type="ECO:0000256" key="1">
    <source>
        <dbReference type="ARBA" id="ARBA00004123"/>
    </source>
</evidence>
<keyword evidence="2" id="KW-0805">Transcription regulation</keyword>
<name>A0A5B6ZWQ9_DAVIN</name>
<dbReference type="SMART" id="SM00353">
    <property type="entry name" value="HLH"/>
    <property type="match status" value="1"/>
</dbReference>
<dbReference type="EMBL" id="GHES01018431">
    <property type="protein sequence ID" value="MPA48990.1"/>
    <property type="molecule type" value="Transcribed_RNA"/>
</dbReference>
<reference evidence="7" key="1">
    <citation type="submission" date="2019-08" db="EMBL/GenBank/DDBJ databases">
        <title>Reference gene set and small RNA set construction with multiple tissues from Davidia involucrata Baill.</title>
        <authorList>
            <person name="Yang H."/>
            <person name="Zhou C."/>
            <person name="Li G."/>
            <person name="Wang J."/>
            <person name="Gao P."/>
            <person name="Wang M."/>
            <person name="Wang R."/>
            <person name="Zhao Y."/>
        </authorList>
    </citation>
    <scope>NUCLEOTIDE SEQUENCE</scope>
    <source>
        <tissue evidence="7">Mixed with DoveR01_LX</tissue>
    </source>
</reference>
<dbReference type="PANTHER" id="PTHR11969:SF86">
    <property type="entry name" value="TRANSCRIPTION FACTOR BHLH71"/>
    <property type="match status" value="1"/>
</dbReference>
<dbReference type="CDD" id="cd11448">
    <property type="entry name" value="bHLH_AtFAMA_like"/>
    <property type="match status" value="1"/>
</dbReference>
<proteinExistence type="predicted"/>